<feature type="compositionally biased region" description="Low complexity" evidence="1">
    <location>
        <begin position="295"/>
        <end position="313"/>
    </location>
</feature>
<evidence type="ECO:0000313" key="3">
    <source>
        <dbReference type="Proteomes" id="UP000796761"/>
    </source>
</evidence>
<name>A0A8K1G0N4_9PASS</name>
<protein>
    <submittedName>
        <fullName evidence="2">Uncharacterized protein</fullName>
    </submittedName>
</protein>
<dbReference type="Proteomes" id="UP000796761">
    <property type="component" value="Unassembled WGS sequence"/>
</dbReference>
<accession>A0A8K1G0N4</accession>
<gene>
    <name evidence="2" type="ORF">HGM15179_017591</name>
</gene>
<evidence type="ECO:0000256" key="1">
    <source>
        <dbReference type="SAM" id="MobiDB-lite"/>
    </source>
</evidence>
<evidence type="ECO:0000313" key="2">
    <source>
        <dbReference type="EMBL" id="TRZ09523.1"/>
    </source>
</evidence>
<comment type="caution">
    <text evidence="2">The sequence shown here is derived from an EMBL/GenBank/DDBJ whole genome shotgun (WGS) entry which is preliminary data.</text>
</comment>
<keyword evidence="3" id="KW-1185">Reference proteome</keyword>
<proteinExistence type="predicted"/>
<sequence>MFGFREGLVGFPGLHPAFYGMLQRFQRIMKLPHPEVLKTLMSVVAILGEMVATMAGPDGDKLLALYPGPLHEELRTFSRHHRDTLDHGNVTSLGQQGVTPLNQALAAMRDTWADVRAVVSTWQERVAMLYRSWHYLAYEAARICFTFEDKVPRTDLVWYLEDEPVNWGTATDNLMTMAEVLSMVPASAAATKTREEARRERRVKEFMGLLYLFADACRAATKVPMELQEYLKSIKDALKWTQEASPYVPVDLVDAVDKFDWLWEDSTCLARDHLLGTLGKINALLLSPCGGSSGPVGPDGPISPGGPVSPGGSVIPGGPGGHSVAKRCQETIEDTPGPCKEQRTAPLCGETRNGSSMTGTPEQPEETLAVNGFL</sequence>
<dbReference type="EMBL" id="SWJQ01001056">
    <property type="protein sequence ID" value="TRZ09523.1"/>
    <property type="molecule type" value="Genomic_DNA"/>
</dbReference>
<feature type="region of interest" description="Disordered" evidence="1">
    <location>
        <begin position="295"/>
        <end position="374"/>
    </location>
</feature>
<organism evidence="2 3">
    <name type="scientific">Zosterops borbonicus</name>
    <dbReference type="NCBI Taxonomy" id="364589"/>
    <lineage>
        <taxon>Eukaryota</taxon>
        <taxon>Metazoa</taxon>
        <taxon>Chordata</taxon>
        <taxon>Craniata</taxon>
        <taxon>Vertebrata</taxon>
        <taxon>Euteleostomi</taxon>
        <taxon>Archelosauria</taxon>
        <taxon>Archosauria</taxon>
        <taxon>Dinosauria</taxon>
        <taxon>Saurischia</taxon>
        <taxon>Theropoda</taxon>
        <taxon>Coelurosauria</taxon>
        <taxon>Aves</taxon>
        <taxon>Neognathae</taxon>
        <taxon>Neoaves</taxon>
        <taxon>Telluraves</taxon>
        <taxon>Australaves</taxon>
        <taxon>Passeriformes</taxon>
        <taxon>Sylvioidea</taxon>
        <taxon>Zosteropidae</taxon>
        <taxon>Zosterops</taxon>
    </lineage>
</organism>
<dbReference type="OrthoDB" id="10666828at2759"/>
<reference evidence="2" key="1">
    <citation type="submission" date="2019-04" db="EMBL/GenBank/DDBJ databases">
        <title>Genome assembly of Zosterops borbonicus 15179.</title>
        <authorList>
            <person name="Leroy T."/>
            <person name="Anselmetti Y."/>
            <person name="Tilak M.-K."/>
            <person name="Nabholz B."/>
        </authorList>
    </citation>
    <scope>NUCLEOTIDE SEQUENCE</scope>
    <source>
        <strain evidence="2">HGM_15179</strain>
        <tissue evidence="2">Muscle</tissue>
    </source>
</reference>
<feature type="compositionally biased region" description="Polar residues" evidence="1">
    <location>
        <begin position="352"/>
        <end position="361"/>
    </location>
</feature>
<dbReference type="AlphaFoldDB" id="A0A8K1G0N4"/>